<organism evidence="1 2">
    <name type="scientific">Novosphingobium barchaimii LL02</name>
    <dbReference type="NCBI Taxonomy" id="1114963"/>
    <lineage>
        <taxon>Bacteria</taxon>
        <taxon>Pseudomonadati</taxon>
        <taxon>Pseudomonadota</taxon>
        <taxon>Alphaproteobacteria</taxon>
        <taxon>Sphingomonadales</taxon>
        <taxon>Sphingomonadaceae</taxon>
        <taxon>Novosphingobium</taxon>
    </lineage>
</organism>
<comment type="caution">
    <text evidence="1">The sequence shown here is derived from an EMBL/GenBank/DDBJ whole genome shotgun (WGS) entry which is preliminary data.</text>
</comment>
<keyword evidence="2" id="KW-1185">Reference proteome</keyword>
<dbReference type="EMBL" id="JACU01000015">
    <property type="protein sequence ID" value="KMS50655.1"/>
    <property type="molecule type" value="Genomic_DNA"/>
</dbReference>
<reference evidence="1 2" key="1">
    <citation type="journal article" date="2015" name="G3 (Bethesda)">
        <title>Insights into Ongoing Evolution of the Hexachlorocyclohexane Catabolic Pathway from Comparative Genomics of Ten Sphingomonadaceae Strains.</title>
        <authorList>
            <person name="Pearce S.L."/>
            <person name="Oakeshott J.G."/>
            <person name="Pandey G."/>
        </authorList>
    </citation>
    <scope>NUCLEOTIDE SEQUENCE [LARGE SCALE GENOMIC DNA]</scope>
    <source>
        <strain evidence="1 2">LL02</strain>
    </source>
</reference>
<evidence type="ECO:0000313" key="2">
    <source>
        <dbReference type="Proteomes" id="UP000052268"/>
    </source>
</evidence>
<gene>
    <name evidence="1" type="ORF">V474_06040</name>
</gene>
<dbReference type="AlphaFoldDB" id="A0A0J8A5F0"/>
<protein>
    <submittedName>
        <fullName evidence="1">Uncharacterized protein</fullName>
    </submittedName>
</protein>
<sequence length="60" mass="6730">MQAITDQAHADETNLSIIEAIIFALKRRIPIEIFRSSQGYAVLGDIGFILGRVELDFHSK</sequence>
<dbReference type="Proteomes" id="UP000052268">
    <property type="component" value="Unassembled WGS sequence"/>
</dbReference>
<proteinExistence type="predicted"/>
<accession>A0A0J8A5F0</accession>
<evidence type="ECO:0000313" key="1">
    <source>
        <dbReference type="EMBL" id="KMS50655.1"/>
    </source>
</evidence>
<dbReference type="PATRIC" id="fig|1114963.3.peg.4854"/>
<name>A0A0J8A5F0_9SPHN</name>